<keyword evidence="3" id="KW-1185">Reference proteome</keyword>
<reference evidence="2 3" key="1">
    <citation type="journal article" date="2012" name="BMC Genomics">
        <title>Comparative genomic analysis and phylogenetic position of Theileria equi.</title>
        <authorList>
            <person name="Kappmeyer L.S."/>
            <person name="Thiagarajan M."/>
            <person name="Herndon D.R."/>
            <person name="Ramsay J.D."/>
            <person name="Caler E."/>
            <person name="Djikeng A."/>
            <person name="Gillespie J.J."/>
            <person name="Lau A.O."/>
            <person name="Roalson E.H."/>
            <person name="Silva J.C."/>
            <person name="Silva M.G."/>
            <person name="Suarez C.E."/>
            <person name="Ueti M.W."/>
            <person name="Nene V.M."/>
            <person name="Mealey R.H."/>
            <person name="Knowles D.P."/>
            <person name="Brayton K.A."/>
        </authorList>
    </citation>
    <scope>NUCLEOTIDE SEQUENCE [LARGE SCALE GENOMIC DNA]</scope>
    <source>
        <strain evidence="2 3">WA</strain>
    </source>
</reference>
<dbReference type="VEuPathDB" id="PiroplasmaDB:BEWA_037230"/>
<gene>
    <name evidence="2" type="ORF">BEWA_037230</name>
</gene>
<proteinExistence type="predicted"/>
<evidence type="ECO:0000313" key="2">
    <source>
        <dbReference type="EMBL" id="EKX73687.1"/>
    </source>
</evidence>
<dbReference type="AlphaFoldDB" id="L1LE27"/>
<dbReference type="EMBL" id="ACOU01000002">
    <property type="protein sequence ID" value="EKX73687.1"/>
    <property type="molecule type" value="Genomic_DNA"/>
</dbReference>
<accession>L1LE27</accession>
<evidence type="ECO:0000256" key="1">
    <source>
        <dbReference type="SAM" id="MobiDB-lite"/>
    </source>
</evidence>
<comment type="caution">
    <text evidence="2">The sequence shown here is derived from an EMBL/GenBank/DDBJ whole genome shotgun (WGS) entry which is preliminary data.</text>
</comment>
<dbReference type="RefSeq" id="XP_004833139.1">
    <property type="nucleotide sequence ID" value="XM_004833082.1"/>
</dbReference>
<protein>
    <submittedName>
        <fullName evidence="2">Uncharacterized protein</fullName>
    </submittedName>
</protein>
<evidence type="ECO:0000313" key="3">
    <source>
        <dbReference type="Proteomes" id="UP000031512"/>
    </source>
</evidence>
<name>L1LE27_THEEQ</name>
<dbReference type="GeneID" id="15806610"/>
<sequence length="401" mass="44433">MREAFDRVGAIDAYLNVLQERRRSSQRIPSGVQGHTSIQEVLNGYEPLSDQDTNTVTSDASPVYRHETGDADERSLFQEGQSDDTEHTDYHEAIAASTQTEYSCDNANDSHNSTCLDDFQDRIGEYCGQQRANVLFESIQKCRGHAQECGSFARDIQSVDCTLSLTIQDCKSMAKDALNLFRLAAGEVAQVVKTVFRDDGLPLSSSTRVHTDVVNADSIEYGLLKDKVIQRSLGILGNDGIVRQDKLEEAFRALRKWRQDGGESVMSFFEFYKVFVRFAEPQFRTRCAQRVPGIPPESAFWQDKAGVSGENVNVHTKLAEKCDCVSPGGAGTKSVESNSLLPDSFVHVQHTRWRSTPGQTCGSSAKLRHRPHGNSIISDLVQEGICGISIDDKLRTSGWSP</sequence>
<feature type="region of interest" description="Disordered" evidence="1">
    <location>
        <begin position="47"/>
        <end position="75"/>
    </location>
</feature>
<feature type="compositionally biased region" description="Basic and acidic residues" evidence="1">
    <location>
        <begin position="64"/>
        <end position="75"/>
    </location>
</feature>
<organism evidence="2 3">
    <name type="scientific">Theileria equi strain WA</name>
    <dbReference type="NCBI Taxonomy" id="1537102"/>
    <lineage>
        <taxon>Eukaryota</taxon>
        <taxon>Sar</taxon>
        <taxon>Alveolata</taxon>
        <taxon>Apicomplexa</taxon>
        <taxon>Aconoidasida</taxon>
        <taxon>Piroplasmida</taxon>
        <taxon>Theileriidae</taxon>
        <taxon>Theileria</taxon>
    </lineage>
</organism>
<feature type="compositionally biased region" description="Polar residues" evidence="1">
    <location>
        <begin position="50"/>
        <end position="60"/>
    </location>
</feature>
<dbReference type="Proteomes" id="UP000031512">
    <property type="component" value="Unassembled WGS sequence"/>
</dbReference>
<dbReference type="KEGG" id="beq:BEWA_037230"/>